<dbReference type="PANTHER" id="PTHR41299">
    <property type="entry name" value="THIAMINE PYROPHOSPHOKINASE"/>
    <property type="match status" value="1"/>
</dbReference>
<gene>
    <name evidence="7" type="ORF">G0P99_20795</name>
</gene>
<dbReference type="Pfam" id="PF04265">
    <property type="entry name" value="TPK_B1_binding"/>
    <property type="match status" value="1"/>
</dbReference>
<comment type="caution">
    <text evidence="7">The sequence shown here is derived from an EMBL/GenBank/DDBJ whole genome shotgun (WGS) entry which is preliminary data.</text>
</comment>
<dbReference type="InterPro" id="IPR053149">
    <property type="entry name" value="TPK"/>
</dbReference>
<reference evidence="7" key="1">
    <citation type="submission" date="2020-02" db="EMBL/GenBank/DDBJ databases">
        <title>Delineation of the pyrene-degrading pathway in Roseobacter clade bacteria by genomic analysis.</title>
        <authorList>
            <person name="Zhou H."/>
            <person name="Wang H."/>
        </authorList>
    </citation>
    <scope>NUCLEOTIDE SEQUENCE</scope>
    <source>
        <strain evidence="7">PrR005</strain>
    </source>
</reference>
<keyword evidence="1 7" id="KW-0808">Transferase</keyword>
<dbReference type="Gene3D" id="3.40.50.10240">
    <property type="entry name" value="Thiamin pyrophosphokinase, catalytic domain"/>
    <property type="match status" value="1"/>
</dbReference>
<keyword evidence="2" id="KW-0547">Nucleotide-binding</keyword>
<dbReference type="AlphaFoldDB" id="A0A6B2NY94"/>
<dbReference type="GO" id="GO:0004788">
    <property type="term" value="F:thiamine diphosphokinase activity"/>
    <property type="evidence" value="ECO:0007669"/>
    <property type="project" value="UniProtKB-UniRule"/>
</dbReference>
<dbReference type="InterPro" id="IPR007373">
    <property type="entry name" value="Thiamin_PyroPKinase_B1-bd"/>
</dbReference>
<protein>
    <recommendedName>
        <fullName evidence="5">Thiamine diphosphokinase</fullName>
        <ecNumber evidence="5">2.7.6.2</ecNumber>
    </recommendedName>
</protein>
<dbReference type="EC" id="2.7.6.2" evidence="5"/>
<evidence type="ECO:0000256" key="2">
    <source>
        <dbReference type="ARBA" id="ARBA00022741"/>
    </source>
</evidence>
<dbReference type="GO" id="GO:0009229">
    <property type="term" value="P:thiamine diphosphate biosynthetic process"/>
    <property type="evidence" value="ECO:0007669"/>
    <property type="project" value="InterPro"/>
</dbReference>
<dbReference type="CDD" id="cd07995">
    <property type="entry name" value="TPK"/>
    <property type="match status" value="1"/>
</dbReference>
<dbReference type="PANTHER" id="PTHR41299:SF1">
    <property type="entry name" value="THIAMINE PYROPHOSPHOKINASE"/>
    <property type="match status" value="1"/>
</dbReference>
<sequence>MKTAIVEASEPVTLVGGGEVGSGDLDLALERASVLVAADSGALAALAQGRLPDAVIGDMDSLPALHRVHIPEERLHRVAEQDSTDFDKALRHITAPLVLGVGFLGGRVDHQLATFNALVRHADRPCLLIGAVEVVFHLPPRLELDLVPGDVVSLFPLAPVTARSAGLFWPLEGLRMAPDGQIGTSNRATGPVAIEAAGPGLLAMVPRGALDGVIRWFLSPRCGRWPARAG</sequence>
<dbReference type="InterPro" id="IPR036759">
    <property type="entry name" value="TPK_catalytic_sf"/>
</dbReference>
<evidence type="ECO:0000256" key="3">
    <source>
        <dbReference type="ARBA" id="ARBA00022777"/>
    </source>
</evidence>
<dbReference type="SUPFAM" id="SSF63999">
    <property type="entry name" value="Thiamin pyrophosphokinase, catalytic domain"/>
    <property type="match status" value="1"/>
</dbReference>
<dbReference type="GO" id="GO:0005524">
    <property type="term" value="F:ATP binding"/>
    <property type="evidence" value="ECO:0007669"/>
    <property type="project" value="UniProtKB-KW"/>
</dbReference>
<proteinExistence type="predicted"/>
<dbReference type="GO" id="GO:0016301">
    <property type="term" value="F:kinase activity"/>
    <property type="evidence" value="ECO:0007669"/>
    <property type="project" value="UniProtKB-KW"/>
</dbReference>
<dbReference type="GO" id="GO:0006772">
    <property type="term" value="P:thiamine metabolic process"/>
    <property type="evidence" value="ECO:0007669"/>
    <property type="project" value="UniProtKB-UniRule"/>
</dbReference>
<evidence type="ECO:0000259" key="6">
    <source>
        <dbReference type="SMART" id="SM00983"/>
    </source>
</evidence>
<name>A0A6B2NY94_9RHOB</name>
<feature type="domain" description="Thiamin pyrophosphokinase thiamin-binding" evidence="6">
    <location>
        <begin position="130"/>
        <end position="203"/>
    </location>
</feature>
<evidence type="ECO:0000256" key="1">
    <source>
        <dbReference type="ARBA" id="ARBA00022679"/>
    </source>
</evidence>
<dbReference type="Pfam" id="PF04263">
    <property type="entry name" value="TPK_catalytic"/>
    <property type="match status" value="1"/>
</dbReference>
<dbReference type="EMBL" id="JAAGOX010000054">
    <property type="protein sequence ID" value="NDW47389.1"/>
    <property type="molecule type" value="Genomic_DNA"/>
</dbReference>
<dbReference type="RefSeq" id="WP_164132400.1">
    <property type="nucleotide sequence ID" value="NZ_JAAGOX010000054.1"/>
</dbReference>
<dbReference type="NCBIfam" id="TIGR01378">
    <property type="entry name" value="thi_PPkinase"/>
    <property type="match status" value="1"/>
</dbReference>
<dbReference type="GO" id="GO:0030975">
    <property type="term" value="F:thiamine binding"/>
    <property type="evidence" value="ECO:0007669"/>
    <property type="project" value="InterPro"/>
</dbReference>
<evidence type="ECO:0000256" key="5">
    <source>
        <dbReference type="NCBIfam" id="TIGR01378"/>
    </source>
</evidence>
<keyword evidence="4" id="KW-0067">ATP-binding</keyword>
<keyword evidence="3 7" id="KW-0418">Kinase</keyword>
<dbReference type="SUPFAM" id="SSF63862">
    <property type="entry name" value="Thiamin pyrophosphokinase, substrate-binding domain"/>
    <property type="match status" value="1"/>
</dbReference>
<evidence type="ECO:0000313" key="7">
    <source>
        <dbReference type="EMBL" id="NDW47389.1"/>
    </source>
</evidence>
<accession>A0A6B2NY94</accession>
<evidence type="ECO:0000256" key="4">
    <source>
        <dbReference type="ARBA" id="ARBA00022840"/>
    </source>
</evidence>
<dbReference type="InterPro" id="IPR036371">
    <property type="entry name" value="TPK_B1-bd_sf"/>
</dbReference>
<organism evidence="7">
    <name type="scientific">Ruegeria sp. PrR005</name>
    <dbReference type="NCBI Taxonomy" id="2706882"/>
    <lineage>
        <taxon>Bacteria</taxon>
        <taxon>Pseudomonadati</taxon>
        <taxon>Pseudomonadota</taxon>
        <taxon>Alphaproteobacteria</taxon>
        <taxon>Rhodobacterales</taxon>
        <taxon>Roseobacteraceae</taxon>
        <taxon>Ruegeria</taxon>
    </lineage>
</organism>
<dbReference type="InterPro" id="IPR007371">
    <property type="entry name" value="TPK_catalytic"/>
</dbReference>
<dbReference type="InterPro" id="IPR006282">
    <property type="entry name" value="Thi_PPkinase"/>
</dbReference>
<dbReference type="SMART" id="SM00983">
    <property type="entry name" value="TPK_B1_binding"/>
    <property type="match status" value="1"/>
</dbReference>